<dbReference type="PANTHER" id="PTHR23333:SF20">
    <property type="entry name" value="NSFL1 COFACTOR P47"/>
    <property type="match status" value="1"/>
</dbReference>
<dbReference type="GO" id="GO:0043161">
    <property type="term" value="P:proteasome-mediated ubiquitin-dependent protein catabolic process"/>
    <property type="evidence" value="ECO:0007669"/>
    <property type="project" value="TreeGrafter"/>
</dbReference>
<feature type="region of interest" description="Disordered" evidence="1">
    <location>
        <begin position="429"/>
        <end position="460"/>
    </location>
</feature>
<dbReference type="Gene3D" id="3.10.20.90">
    <property type="entry name" value="Phosphatidylinositol 3-kinase Catalytic Subunit, Chain A, domain 1"/>
    <property type="match status" value="1"/>
</dbReference>
<dbReference type="GO" id="GO:0000045">
    <property type="term" value="P:autophagosome assembly"/>
    <property type="evidence" value="ECO:0007669"/>
    <property type="project" value="TreeGrafter"/>
</dbReference>
<dbReference type="InterPro" id="IPR036241">
    <property type="entry name" value="NSFL1C_SEP_dom_sf"/>
</dbReference>
<dbReference type="GO" id="GO:0061025">
    <property type="term" value="P:membrane fusion"/>
    <property type="evidence" value="ECO:0007669"/>
    <property type="project" value="TreeGrafter"/>
</dbReference>
<dbReference type="SUPFAM" id="SSF54236">
    <property type="entry name" value="Ubiquitin-like"/>
    <property type="match status" value="1"/>
</dbReference>
<organism evidence="4 5">
    <name type="scientific">Cylindrodendrum hubeiense</name>
    <dbReference type="NCBI Taxonomy" id="595255"/>
    <lineage>
        <taxon>Eukaryota</taxon>
        <taxon>Fungi</taxon>
        <taxon>Dikarya</taxon>
        <taxon>Ascomycota</taxon>
        <taxon>Pezizomycotina</taxon>
        <taxon>Sordariomycetes</taxon>
        <taxon>Hypocreomycetidae</taxon>
        <taxon>Hypocreales</taxon>
        <taxon>Nectriaceae</taxon>
        <taxon>Cylindrodendrum</taxon>
    </lineage>
</organism>
<dbReference type="InterPro" id="IPR012989">
    <property type="entry name" value="SEP_domain"/>
</dbReference>
<dbReference type="Pfam" id="PF08059">
    <property type="entry name" value="SEP"/>
    <property type="match status" value="1"/>
</dbReference>
<accession>A0A9P5L9G3</accession>
<feature type="compositionally biased region" description="Low complexity" evidence="1">
    <location>
        <begin position="224"/>
        <end position="235"/>
    </location>
</feature>
<feature type="region of interest" description="Disordered" evidence="1">
    <location>
        <begin position="195"/>
        <end position="368"/>
    </location>
</feature>
<dbReference type="FunFam" id="3.30.420.210:FF:000002">
    <property type="entry name" value="UBX domain-containing protein 1"/>
    <property type="match status" value="1"/>
</dbReference>
<dbReference type="GO" id="GO:0007030">
    <property type="term" value="P:Golgi organization"/>
    <property type="evidence" value="ECO:0007669"/>
    <property type="project" value="TreeGrafter"/>
</dbReference>
<reference evidence="4" key="1">
    <citation type="submission" date="2020-03" db="EMBL/GenBank/DDBJ databases">
        <title>Draft Genome Sequence of Cylindrodendrum hubeiense.</title>
        <authorList>
            <person name="Buettner E."/>
            <person name="Kellner H."/>
        </authorList>
    </citation>
    <scope>NUCLEOTIDE SEQUENCE</scope>
    <source>
        <strain evidence="4">IHI 201604</strain>
    </source>
</reference>
<dbReference type="PANTHER" id="PTHR23333">
    <property type="entry name" value="UBX DOMAIN CONTAINING PROTEIN"/>
    <property type="match status" value="1"/>
</dbReference>
<dbReference type="OrthoDB" id="25887at2759"/>
<dbReference type="Gene3D" id="3.30.420.210">
    <property type="entry name" value="SEP domain"/>
    <property type="match status" value="1"/>
</dbReference>
<dbReference type="PROSITE" id="PS51399">
    <property type="entry name" value="SEP"/>
    <property type="match status" value="1"/>
</dbReference>
<dbReference type="GO" id="GO:0031468">
    <property type="term" value="P:nuclear membrane reassembly"/>
    <property type="evidence" value="ECO:0007669"/>
    <property type="project" value="TreeGrafter"/>
</dbReference>
<dbReference type="SUPFAM" id="SSF46934">
    <property type="entry name" value="UBA-like"/>
    <property type="match status" value="1"/>
</dbReference>
<evidence type="ECO:0000313" key="5">
    <source>
        <dbReference type="Proteomes" id="UP000722485"/>
    </source>
</evidence>
<dbReference type="CDD" id="cd14273">
    <property type="entry name" value="UBA_TAP-C_like"/>
    <property type="match status" value="1"/>
</dbReference>
<evidence type="ECO:0000313" key="4">
    <source>
        <dbReference type="EMBL" id="KAF7547133.1"/>
    </source>
</evidence>
<protein>
    <submittedName>
        <fullName evidence="4">Uncharacterized protein</fullName>
    </submittedName>
</protein>
<comment type="caution">
    <text evidence="4">The sequence shown here is derived from an EMBL/GenBank/DDBJ whole genome shotgun (WGS) entry which is preliminary data.</text>
</comment>
<dbReference type="Gene3D" id="1.10.8.10">
    <property type="entry name" value="DNA helicase RuvA subunit, C-terminal domain"/>
    <property type="match status" value="1"/>
</dbReference>
<feature type="compositionally biased region" description="Polar residues" evidence="1">
    <location>
        <begin position="204"/>
        <end position="217"/>
    </location>
</feature>
<dbReference type="Proteomes" id="UP000722485">
    <property type="component" value="Unassembled WGS sequence"/>
</dbReference>
<feature type="compositionally biased region" description="Acidic residues" evidence="1">
    <location>
        <begin position="263"/>
        <end position="278"/>
    </location>
</feature>
<evidence type="ECO:0000256" key="1">
    <source>
        <dbReference type="SAM" id="MobiDB-lite"/>
    </source>
</evidence>
<dbReference type="InterPro" id="IPR029071">
    <property type="entry name" value="Ubiquitin-like_domsf"/>
</dbReference>
<dbReference type="GO" id="GO:0005829">
    <property type="term" value="C:cytosol"/>
    <property type="evidence" value="ECO:0007669"/>
    <property type="project" value="TreeGrafter"/>
</dbReference>
<dbReference type="SMART" id="SM00553">
    <property type="entry name" value="SEP"/>
    <property type="match status" value="1"/>
</dbReference>
<dbReference type="GO" id="GO:0005634">
    <property type="term" value="C:nucleus"/>
    <property type="evidence" value="ECO:0007669"/>
    <property type="project" value="TreeGrafter"/>
</dbReference>
<feature type="domain" description="SEP" evidence="3">
    <location>
        <begin position="369"/>
        <end position="433"/>
    </location>
</feature>
<dbReference type="Pfam" id="PF00789">
    <property type="entry name" value="UBX"/>
    <property type="match status" value="1"/>
</dbReference>
<evidence type="ECO:0000259" key="2">
    <source>
        <dbReference type="PROSITE" id="PS50033"/>
    </source>
</evidence>
<dbReference type="SUPFAM" id="SSF102848">
    <property type="entry name" value="NSFL1 (p97 ATPase) cofactor p47, SEP domain"/>
    <property type="match status" value="1"/>
</dbReference>
<feature type="domain" description="UBX" evidence="2">
    <location>
        <begin position="487"/>
        <end position="542"/>
    </location>
</feature>
<gene>
    <name evidence="4" type="ORF">G7Z17_g7938</name>
</gene>
<dbReference type="GO" id="GO:0043130">
    <property type="term" value="F:ubiquitin binding"/>
    <property type="evidence" value="ECO:0007669"/>
    <property type="project" value="TreeGrafter"/>
</dbReference>
<dbReference type="Pfam" id="PF14555">
    <property type="entry name" value="UBA_4"/>
    <property type="match status" value="1"/>
</dbReference>
<evidence type="ECO:0000259" key="3">
    <source>
        <dbReference type="PROSITE" id="PS51399"/>
    </source>
</evidence>
<feature type="compositionally biased region" description="Basic residues" evidence="1">
    <location>
        <begin position="236"/>
        <end position="247"/>
    </location>
</feature>
<dbReference type="PROSITE" id="PS50033">
    <property type="entry name" value="UBX"/>
    <property type="match status" value="1"/>
</dbReference>
<proteinExistence type="predicted"/>
<dbReference type="AlphaFoldDB" id="A0A9P5L9G3"/>
<sequence length="568" mass="60603">MGRGGVRSSEIVEVEGLGHAGLRFCGRVAPSFSKRPRMVLTIRLTPGLACRHCGPGFGGSLFRWGAADSPRAPPPPPPLQRGVEVEATNVGWPAMECSSARLQPAWTEILSIFPTATDSALDCVQIPASYNFHFPGSLSRYPASNMADSEDPEAKVLQFSAMCNSSAEEATQYLEAHNWDISAACTAWFEDADEEPAAAERVAQDSQPQAASDNYTGPRTLDGRPAPESSSSSSRAARKPATQKKKGIATLGSLGGGSHHHDDDDDDDDDFDGDDDDDGRGNLFAGGEKSALAVQDPNNKPQDGGPKKIISDILAKARANATRQDTDPEAGPSQPTRFHGSGMTLGGDGVESRSIPDPQGAARPSNAQAQERVLHIWQDGFSIDDGELRRFDDPANQVDLQMIRSGRAPLHLMNVQHDQPVDVKLHQHDTPYTPQPRQYRPFGGSGRRLGSPVPGDGNEAISLDAAVSTSTPAAASSGSGAAPTVDSSQPTIMIRIQMPDGTRLPARFNATHTIDDVYGFVQGASADTRTRPWVLATTFPNKEHTDRSLVLGEMAEFKKGGTAVVKWA</sequence>
<keyword evidence="5" id="KW-1185">Reference proteome</keyword>
<name>A0A9P5L9G3_9HYPO</name>
<dbReference type="EMBL" id="JAANBB010000187">
    <property type="protein sequence ID" value="KAF7547133.1"/>
    <property type="molecule type" value="Genomic_DNA"/>
</dbReference>
<dbReference type="InterPro" id="IPR001012">
    <property type="entry name" value="UBX_dom"/>
</dbReference>
<dbReference type="InterPro" id="IPR009060">
    <property type="entry name" value="UBA-like_sf"/>
</dbReference>